<accession>D0MH69</accession>
<feature type="region of interest" description="Disordered" evidence="1">
    <location>
        <begin position="29"/>
        <end position="50"/>
    </location>
</feature>
<name>D0MH69_RHOM4</name>
<dbReference type="PROSITE" id="PS51318">
    <property type="entry name" value="TAT"/>
    <property type="match status" value="1"/>
</dbReference>
<dbReference type="STRING" id="518766.Rmar_2789"/>
<dbReference type="EMBL" id="CP001807">
    <property type="protein sequence ID" value="ACY49658.1"/>
    <property type="molecule type" value="Genomic_DNA"/>
</dbReference>
<dbReference type="KEGG" id="rmr:Rmar_2789"/>
<sequence length="202" mass="22671">MSELNRRDALKLLALMAAAPTFSFGCRPEEVRQAQQRRGQTQPGPDYRPQFFTEHEYRTVTVLADWIIPADERSGSASDAGVPAFIDFVMSDPLIPGLERRQTAIRGGLAWLDYQCLRRYGAPFVECSRSQQQEMLDLIAYPEVAPPEMAPGVAFFNSFRDLVASGFWSSKMGMEDLQYMGNTAVAEWKGCPDEVLEHLGLK</sequence>
<dbReference type="PROSITE" id="PS51257">
    <property type="entry name" value="PROKAR_LIPOPROTEIN"/>
    <property type="match status" value="1"/>
</dbReference>
<dbReference type="eggNOG" id="ENOG502Z7MB">
    <property type="taxonomic scope" value="Bacteria"/>
</dbReference>
<evidence type="ECO:0000313" key="3">
    <source>
        <dbReference type="Proteomes" id="UP000002221"/>
    </source>
</evidence>
<dbReference type="AlphaFoldDB" id="D0MH69"/>
<gene>
    <name evidence="2" type="ordered locus">Rmar_2789</name>
</gene>
<dbReference type="Proteomes" id="UP000002221">
    <property type="component" value="Chromosome"/>
</dbReference>
<reference evidence="2 3" key="1">
    <citation type="journal article" date="2009" name="Stand. Genomic Sci.">
        <title>Complete genome sequence of Rhodothermus marinus type strain (R-10).</title>
        <authorList>
            <person name="Nolan M."/>
            <person name="Tindall B.J."/>
            <person name="Pomrenke H."/>
            <person name="Lapidus A."/>
            <person name="Copeland A."/>
            <person name="Glavina Del Rio T."/>
            <person name="Lucas S."/>
            <person name="Chen F."/>
            <person name="Tice H."/>
            <person name="Cheng J.F."/>
            <person name="Saunders E."/>
            <person name="Han C."/>
            <person name="Bruce D."/>
            <person name="Goodwin L."/>
            <person name="Chain P."/>
            <person name="Pitluck S."/>
            <person name="Ovchinikova G."/>
            <person name="Pati A."/>
            <person name="Ivanova N."/>
            <person name="Mavromatis K."/>
            <person name="Chen A."/>
            <person name="Palaniappan K."/>
            <person name="Land M."/>
            <person name="Hauser L."/>
            <person name="Chang Y.J."/>
            <person name="Jeffries C.D."/>
            <person name="Brettin T."/>
            <person name="Goker M."/>
            <person name="Bristow J."/>
            <person name="Eisen J.A."/>
            <person name="Markowitz V."/>
            <person name="Hugenholtz P."/>
            <person name="Kyrpides N.C."/>
            <person name="Klenk H.P."/>
            <person name="Detter J.C."/>
        </authorList>
    </citation>
    <scope>NUCLEOTIDE SEQUENCE [LARGE SCALE GENOMIC DNA]</scope>
    <source>
        <strain evidence="3">ATCC 43812 / DSM 4252 / R-10</strain>
    </source>
</reference>
<dbReference type="InterPro" id="IPR006311">
    <property type="entry name" value="TAT_signal"/>
</dbReference>
<dbReference type="Pfam" id="PF13618">
    <property type="entry name" value="Gluconate_2-dh3"/>
    <property type="match status" value="1"/>
</dbReference>
<evidence type="ECO:0000313" key="2">
    <source>
        <dbReference type="EMBL" id="ACY49658.1"/>
    </source>
</evidence>
<dbReference type="OrthoDB" id="129242at2"/>
<organism evidence="2 3">
    <name type="scientific">Rhodothermus marinus (strain ATCC 43812 / DSM 4252 / R-10)</name>
    <name type="common">Rhodothermus obamensis</name>
    <dbReference type="NCBI Taxonomy" id="518766"/>
    <lineage>
        <taxon>Bacteria</taxon>
        <taxon>Pseudomonadati</taxon>
        <taxon>Rhodothermota</taxon>
        <taxon>Rhodothermia</taxon>
        <taxon>Rhodothermales</taxon>
        <taxon>Rhodothermaceae</taxon>
        <taxon>Rhodothermus</taxon>
    </lineage>
</organism>
<proteinExistence type="predicted"/>
<protein>
    <submittedName>
        <fullName evidence="2">Tat pathway signal sequence domain-containing protein</fullName>
    </submittedName>
</protein>
<dbReference type="RefSeq" id="WP_012845268.1">
    <property type="nucleotide sequence ID" value="NC_013501.1"/>
</dbReference>
<dbReference type="HOGENOM" id="CLU_092798_0_0_10"/>
<keyword evidence="3" id="KW-1185">Reference proteome</keyword>
<dbReference type="InterPro" id="IPR027056">
    <property type="entry name" value="Gluconate_2DH_su3"/>
</dbReference>
<evidence type="ECO:0000256" key="1">
    <source>
        <dbReference type="SAM" id="MobiDB-lite"/>
    </source>
</evidence>
<feature type="compositionally biased region" description="Polar residues" evidence="1">
    <location>
        <begin position="33"/>
        <end position="43"/>
    </location>
</feature>